<evidence type="ECO:0000313" key="2">
    <source>
        <dbReference type="EMBL" id="VDM65160.1"/>
    </source>
</evidence>
<dbReference type="Proteomes" id="UP000270094">
    <property type="component" value="Unassembled WGS sequence"/>
</dbReference>
<sequence length="137" mass="15960">MFKNLHLLKSASPSRKTKDIRAEDPAVEKLLKETRESIQAIETLEKLFQRVHEESKERTKRLVEDFEKLKSLKQQHGRDLDAQIAQQVRTEIDTKKELTDMLNDANVKVVMARSGRKRESEPQRSFLVNMIRSAFGL</sequence>
<gene>
    <name evidence="2" type="ORF">SVUK_LOCUS158</name>
</gene>
<keyword evidence="3" id="KW-1185">Reference proteome</keyword>
<dbReference type="AlphaFoldDB" id="A0A3P7HYI4"/>
<reference evidence="2 3" key="1">
    <citation type="submission" date="2018-11" db="EMBL/GenBank/DDBJ databases">
        <authorList>
            <consortium name="Pathogen Informatics"/>
        </authorList>
    </citation>
    <scope>NUCLEOTIDE SEQUENCE [LARGE SCALE GENOMIC DNA]</scope>
</reference>
<feature type="region of interest" description="Disordered" evidence="1">
    <location>
        <begin position="1"/>
        <end position="21"/>
    </location>
</feature>
<proteinExistence type="predicted"/>
<dbReference type="EMBL" id="UYYB01000224">
    <property type="protein sequence ID" value="VDM65160.1"/>
    <property type="molecule type" value="Genomic_DNA"/>
</dbReference>
<organism evidence="2 3">
    <name type="scientific">Strongylus vulgaris</name>
    <name type="common">Blood worm</name>
    <dbReference type="NCBI Taxonomy" id="40348"/>
    <lineage>
        <taxon>Eukaryota</taxon>
        <taxon>Metazoa</taxon>
        <taxon>Ecdysozoa</taxon>
        <taxon>Nematoda</taxon>
        <taxon>Chromadorea</taxon>
        <taxon>Rhabditida</taxon>
        <taxon>Rhabditina</taxon>
        <taxon>Rhabditomorpha</taxon>
        <taxon>Strongyloidea</taxon>
        <taxon>Strongylidae</taxon>
        <taxon>Strongylus</taxon>
    </lineage>
</organism>
<dbReference type="OrthoDB" id="5857515at2759"/>
<evidence type="ECO:0000256" key="1">
    <source>
        <dbReference type="SAM" id="MobiDB-lite"/>
    </source>
</evidence>
<name>A0A3P7HYI4_STRVU</name>
<evidence type="ECO:0000313" key="3">
    <source>
        <dbReference type="Proteomes" id="UP000270094"/>
    </source>
</evidence>
<protein>
    <submittedName>
        <fullName evidence="2">Uncharacterized protein</fullName>
    </submittedName>
</protein>
<accession>A0A3P7HYI4</accession>